<comment type="subcellular location">
    <subcellularLocation>
        <location evidence="1">Nucleus</location>
    </subcellularLocation>
</comment>
<dbReference type="AlphaFoldDB" id="A0A1B9IH73"/>
<dbReference type="STRING" id="1331196.A0A1B9IH73"/>
<keyword evidence="8" id="KW-0489">Methyltransferase</keyword>
<reference evidence="9" key="2">
    <citation type="submission" date="2013-12" db="EMBL/GenBank/DDBJ databases">
        <title>Evolution of pathogenesis and genome organization in the Tremellales.</title>
        <authorList>
            <person name="Cuomo C."/>
            <person name="Litvintseva A."/>
            <person name="Heitman J."/>
            <person name="Chen Y."/>
            <person name="Sun S."/>
            <person name="Springer D."/>
            <person name="Dromer F."/>
            <person name="Young S."/>
            <person name="Zeng Q."/>
            <person name="Chapman S."/>
            <person name="Gujja S."/>
            <person name="Saif S."/>
            <person name="Birren B."/>
        </authorList>
    </citation>
    <scope>NUCLEOTIDE SEQUENCE [LARGE SCALE GENOMIC DNA]</scope>
    <source>
        <strain evidence="9">CBS 10435</strain>
    </source>
</reference>
<dbReference type="GO" id="GO:0031515">
    <property type="term" value="C:tRNA (m1A) methyltransferase complex"/>
    <property type="evidence" value="ECO:0007669"/>
    <property type="project" value="InterPro"/>
</dbReference>
<accession>A0A1B9IH73</accession>
<evidence type="ECO:0000256" key="7">
    <source>
        <dbReference type="SAM" id="MobiDB-lite"/>
    </source>
</evidence>
<feature type="compositionally biased region" description="Basic and acidic residues" evidence="7">
    <location>
        <begin position="47"/>
        <end position="58"/>
    </location>
</feature>
<feature type="compositionally biased region" description="Polar residues" evidence="7">
    <location>
        <begin position="556"/>
        <end position="565"/>
    </location>
</feature>
<dbReference type="GO" id="GO:0030488">
    <property type="term" value="P:tRNA methylation"/>
    <property type="evidence" value="ECO:0007669"/>
    <property type="project" value="InterPro"/>
</dbReference>
<evidence type="ECO:0000313" key="8">
    <source>
        <dbReference type="EMBL" id="OCF54710.1"/>
    </source>
</evidence>
<dbReference type="Proteomes" id="UP000092583">
    <property type="component" value="Unassembled WGS sequence"/>
</dbReference>
<sequence length="572" mass="63599">MSVSESAPAPSEIQQISIPSEIMDVDTTATASEPLTQLQQPPPSNKRKTEDDEPKEPLSEVILRRLTRIKEGDTVMLKLPSDAIKVITVEKNGLIQLGKYGAFPSSQLLGMHYDITYEIIGGPSASGSGSSTPLPFMSEENGQNTKNKKKGKSKENDNSRTNPGWKNVLRPLKRQNVVDAVVDDITETNEHIHDLPELEKQTLSHDEINELRSQGLSVEEIIKKQEEAHEMFKLKTEFSKEKWRRRKEKKFSTTVHPLSPSIPNILHHYSERSPASVLHLRVDTLSQLLNMANIRPGGRYLVVEDTSGLVTAAILERMGSEGKILLFNNSDSPPAWSILQSMNISERELKGVKCLNWMEAQEDYERPPPPPEDDNAKPAKVAQRLRKHNAQVAELNATRDELHMGGWDGLILATTLSPISVLSFLTQYLIGSAPIVVYSPHMQVLAELLAWSKKDPHYLHDTLSESWERTYQVLPGRTHPMMNTSTSGGWLWSAIRVHPSQFQPESHSRFKRRKTGKQSGKETPSGEGGNASAEEKKQDESGAGPGVEVEAEMQSKADTSISEQAVSEILGA</sequence>
<dbReference type="InterPro" id="IPR017423">
    <property type="entry name" value="TRM6"/>
</dbReference>
<gene>
    <name evidence="8" type="ORF">L486_07844</name>
</gene>
<evidence type="ECO:0000256" key="4">
    <source>
        <dbReference type="ARBA" id="ARBA00022694"/>
    </source>
</evidence>
<reference evidence="8 9" key="1">
    <citation type="submission" date="2013-07" db="EMBL/GenBank/DDBJ databases">
        <title>The Genome Sequence of Kwoniella mangroviensis CBS10435.</title>
        <authorList>
            <consortium name="The Broad Institute Genome Sequencing Platform"/>
            <person name="Cuomo C."/>
            <person name="Litvintseva A."/>
            <person name="Chen Y."/>
            <person name="Heitman J."/>
            <person name="Sun S."/>
            <person name="Springer D."/>
            <person name="Dromer F."/>
            <person name="Young S.K."/>
            <person name="Zeng Q."/>
            <person name="Gargeya S."/>
            <person name="Fitzgerald M."/>
            <person name="Abouelleil A."/>
            <person name="Alvarado L."/>
            <person name="Berlin A.M."/>
            <person name="Chapman S.B."/>
            <person name="Dewar J."/>
            <person name="Goldberg J."/>
            <person name="Griggs A."/>
            <person name="Gujja S."/>
            <person name="Hansen M."/>
            <person name="Howarth C."/>
            <person name="Imamovic A."/>
            <person name="Larimer J."/>
            <person name="McCowan C."/>
            <person name="Murphy C."/>
            <person name="Pearson M."/>
            <person name="Priest M."/>
            <person name="Roberts A."/>
            <person name="Saif S."/>
            <person name="Shea T."/>
            <person name="Sykes S."/>
            <person name="Wortman J."/>
            <person name="Nusbaum C."/>
            <person name="Birren B."/>
        </authorList>
    </citation>
    <scope>NUCLEOTIDE SEQUENCE [LARGE SCALE GENOMIC DNA]</scope>
    <source>
        <strain evidence="8 9">CBS 10435</strain>
    </source>
</reference>
<keyword evidence="4" id="KW-0819">tRNA processing</keyword>
<name>A0A1B9IH73_9TREE</name>
<feature type="compositionally biased region" description="Polar residues" evidence="7">
    <location>
        <begin position="27"/>
        <end position="39"/>
    </location>
</feature>
<dbReference type="Gene3D" id="3.10.330.20">
    <property type="match status" value="1"/>
</dbReference>
<dbReference type="Pfam" id="PF04189">
    <property type="entry name" value="Gcd10p"/>
    <property type="match status" value="1"/>
</dbReference>
<dbReference type="EMBL" id="KI669469">
    <property type="protein sequence ID" value="OCF54710.1"/>
    <property type="molecule type" value="Genomic_DNA"/>
</dbReference>
<keyword evidence="9" id="KW-1185">Reference proteome</keyword>
<feature type="region of interest" description="Disordered" evidence="7">
    <location>
        <begin position="125"/>
        <end position="166"/>
    </location>
</feature>
<protein>
    <recommendedName>
        <fullName evidence="3">tRNA (adenine(58)-N(1))-methyltransferase non-catalytic subunit TRM6</fullName>
    </recommendedName>
    <alternativeName>
        <fullName evidence="6">tRNA(m1A58)-methyltransferase subunit TRM6</fullName>
    </alternativeName>
</protein>
<evidence type="ECO:0000256" key="1">
    <source>
        <dbReference type="ARBA" id="ARBA00004123"/>
    </source>
</evidence>
<feature type="region of interest" description="Disordered" evidence="7">
    <location>
        <begin position="502"/>
        <end position="572"/>
    </location>
</feature>
<evidence type="ECO:0000256" key="2">
    <source>
        <dbReference type="ARBA" id="ARBA00008320"/>
    </source>
</evidence>
<evidence type="ECO:0000256" key="6">
    <source>
        <dbReference type="ARBA" id="ARBA00032319"/>
    </source>
</evidence>
<dbReference type="PANTHER" id="PTHR12945:SF0">
    <property type="entry name" value="TRNA (ADENINE(58)-N(1))-METHYLTRANSFERASE NON-CATALYTIC SUBUNIT TRM6"/>
    <property type="match status" value="1"/>
</dbReference>
<keyword evidence="8" id="KW-0808">Transferase</keyword>
<dbReference type="OrthoDB" id="10254665at2759"/>
<dbReference type="PANTHER" id="PTHR12945">
    <property type="entry name" value="TRANSLATION INITIATION FACTOR EIF3-RELATED"/>
    <property type="match status" value="1"/>
</dbReference>
<dbReference type="GO" id="GO:0005634">
    <property type="term" value="C:nucleus"/>
    <property type="evidence" value="ECO:0007669"/>
    <property type="project" value="UniProtKB-SubCell"/>
</dbReference>
<proteinExistence type="inferred from homology"/>
<evidence type="ECO:0000256" key="5">
    <source>
        <dbReference type="ARBA" id="ARBA00023242"/>
    </source>
</evidence>
<dbReference type="GO" id="GO:0008168">
    <property type="term" value="F:methyltransferase activity"/>
    <property type="evidence" value="ECO:0007669"/>
    <property type="project" value="UniProtKB-KW"/>
</dbReference>
<keyword evidence="5" id="KW-0539">Nucleus</keyword>
<feature type="region of interest" description="Disordered" evidence="7">
    <location>
        <begin position="1"/>
        <end position="59"/>
    </location>
</feature>
<evidence type="ECO:0000313" key="9">
    <source>
        <dbReference type="Proteomes" id="UP000092583"/>
    </source>
</evidence>
<evidence type="ECO:0000256" key="3">
    <source>
        <dbReference type="ARBA" id="ARBA00021704"/>
    </source>
</evidence>
<feature type="compositionally biased region" description="Low complexity" evidence="7">
    <location>
        <begin position="10"/>
        <end position="22"/>
    </location>
</feature>
<comment type="similarity">
    <text evidence="2">Belongs to the TRM6/GCD10 family.</text>
</comment>
<organism evidence="8 9">
    <name type="scientific">Kwoniella mangroviensis CBS 10435</name>
    <dbReference type="NCBI Taxonomy" id="1331196"/>
    <lineage>
        <taxon>Eukaryota</taxon>
        <taxon>Fungi</taxon>
        <taxon>Dikarya</taxon>
        <taxon>Basidiomycota</taxon>
        <taxon>Agaricomycotina</taxon>
        <taxon>Tremellomycetes</taxon>
        <taxon>Tremellales</taxon>
        <taxon>Cryptococcaceae</taxon>
        <taxon>Kwoniella</taxon>
    </lineage>
</organism>